<keyword evidence="2" id="KW-1185">Reference proteome</keyword>
<gene>
    <name evidence="1" type="ORF">OG863_01295</name>
</gene>
<evidence type="ECO:0000313" key="2">
    <source>
        <dbReference type="Proteomes" id="UP001344251"/>
    </source>
</evidence>
<dbReference type="EMBL" id="CP109106">
    <property type="protein sequence ID" value="WSB66711.1"/>
    <property type="molecule type" value="Genomic_DNA"/>
</dbReference>
<accession>A0ABZ1F935</accession>
<organism evidence="1 2">
    <name type="scientific">Streptomyces decoyicus</name>
    <dbReference type="NCBI Taxonomy" id="249567"/>
    <lineage>
        <taxon>Bacteria</taxon>
        <taxon>Bacillati</taxon>
        <taxon>Actinomycetota</taxon>
        <taxon>Actinomycetes</taxon>
        <taxon>Kitasatosporales</taxon>
        <taxon>Streptomycetaceae</taxon>
        <taxon>Streptomyces</taxon>
    </lineage>
</organism>
<dbReference type="Proteomes" id="UP001344251">
    <property type="component" value="Chromosome"/>
</dbReference>
<dbReference type="RefSeq" id="WP_326615848.1">
    <property type="nucleotide sequence ID" value="NZ_CP109106.1"/>
</dbReference>
<name>A0ABZ1F935_9ACTN</name>
<evidence type="ECO:0000313" key="1">
    <source>
        <dbReference type="EMBL" id="WSB66711.1"/>
    </source>
</evidence>
<sequence length="149" mass="15439">MRQPTFVGSSITTRGGDAKAHDHMLPVAPIEPAEPLLGAGQADLETFDLAEPAFRLGFGDSGDQVVADLGKPCPLGGVRPEEQASDASVLMNPWGPEGACAGADGHPAFLEVPEEGVPLLFSRDPVLLAGAADRRRAMNARWASIVSAG</sequence>
<proteinExistence type="predicted"/>
<protein>
    <submittedName>
        <fullName evidence="1">Uncharacterized protein</fullName>
    </submittedName>
</protein>
<reference evidence="1 2" key="1">
    <citation type="submission" date="2022-10" db="EMBL/GenBank/DDBJ databases">
        <title>The complete genomes of actinobacterial strains from the NBC collection.</title>
        <authorList>
            <person name="Joergensen T.S."/>
            <person name="Alvarez Arevalo M."/>
            <person name="Sterndorff E.B."/>
            <person name="Faurdal D."/>
            <person name="Vuksanovic O."/>
            <person name="Mourched A.-S."/>
            <person name="Charusanti P."/>
            <person name="Shaw S."/>
            <person name="Blin K."/>
            <person name="Weber T."/>
        </authorList>
    </citation>
    <scope>NUCLEOTIDE SEQUENCE [LARGE SCALE GENOMIC DNA]</scope>
    <source>
        <strain evidence="1 2">NBC 01774</strain>
    </source>
</reference>